<dbReference type="InterPro" id="IPR024078">
    <property type="entry name" value="LmbE-like_dom_sf"/>
</dbReference>
<dbReference type="HOGENOM" id="CLU_049311_1_0_0"/>
<dbReference type="GO" id="GO:0016811">
    <property type="term" value="F:hydrolase activity, acting on carbon-nitrogen (but not peptide) bonds, in linear amides"/>
    <property type="evidence" value="ECO:0007669"/>
    <property type="project" value="TreeGrafter"/>
</dbReference>
<accession>Q01S11</accession>
<protein>
    <submittedName>
        <fullName evidence="1">LmbE family protein</fullName>
    </submittedName>
</protein>
<dbReference type="AlphaFoldDB" id="Q01S11"/>
<dbReference type="InterPro" id="IPR003737">
    <property type="entry name" value="GlcNAc_PI_deacetylase-related"/>
</dbReference>
<dbReference type="InParanoid" id="Q01S11"/>
<dbReference type="Gene3D" id="3.40.50.10320">
    <property type="entry name" value="LmbE-like"/>
    <property type="match status" value="1"/>
</dbReference>
<dbReference type="KEGG" id="sus:Acid_6637"/>
<proteinExistence type="predicted"/>
<reference evidence="1" key="1">
    <citation type="submission" date="2006-10" db="EMBL/GenBank/DDBJ databases">
        <title>Complete sequence of Solibacter usitatus Ellin6076.</title>
        <authorList>
            <consortium name="US DOE Joint Genome Institute"/>
            <person name="Copeland A."/>
            <person name="Lucas S."/>
            <person name="Lapidus A."/>
            <person name="Barry K."/>
            <person name="Detter J.C."/>
            <person name="Glavina del Rio T."/>
            <person name="Hammon N."/>
            <person name="Israni S."/>
            <person name="Dalin E."/>
            <person name="Tice H."/>
            <person name="Pitluck S."/>
            <person name="Thompson L.S."/>
            <person name="Brettin T."/>
            <person name="Bruce D."/>
            <person name="Han C."/>
            <person name="Tapia R."/>
            <person name="Gilna P."/>
            <person name="Schmutz J."/>
            <person name="Larimer F."/>
            <person name="Land M."/>
            <person name="Hauser L."/>
            <person name="Kyrpides N."/>
            <person name="Mikhailova N."/>
            <person name="Janssen P.H."/>
            <person name="Kuske C.R."/>
            <person name="Richardson P."/>
        </authorList>
    </citation>
    <scope>NUCLEOTIDE SEQUENCE</scope>
    <source>
        <strain evidence="1">Ellin6076</strain>
    </source>
</reference>
<organism evidence="1">
    <name type="scientific">Solibacter usitatus (strain Ellin6076)</name>
    <dbReference type="NCBI Taxonomy" id="234267"/>
    <lineage>
        <taxon>Bacteria</taxon>
        <taxon>Pseudomonadati</taxon>
        <taxon>Acidobacteriota</taxon>
        <taxon>Terriglobia</taxon>
        <taxon>Bryobacterales</taxon>
        <taxon>Solibacteraceae</taxon>
        <taxon>Candidatus Solibacter</taxon>
    </lineage>
</organism>
<sequence length="242" mass="27742">MEDKKTVLVVSAHAADFVWRAGGTIAVYAERGYRVRILCLSYGERGESERLWKIDGMTVERVKEDRHDEAFRAAEILGAEIRFFDMSDYPIVPTPEKIAAMVDEFRECKPEIVLTHSYEDPYNPDHPMANDLTLKTRVYAQAAGYPAKGKGRQDDAPPVFLFEPHQPEMCNFKPQVLIDVTPVWEKKRQAMESMAAQEHLVHYYTDLGKRRGVQAVRNSGRRGIRYAEAYQRVYPQVTDTLA</sequence>
<gene>
    <name evidence="1" type="ordered locus">Acid_6637</name>
</gene>
<dbReference type="Pfam" id="PF02585">
    <property type="entry name" value="PIG-L"/>
    <property type="match status" value="1"/>
</dbReference>
<dbReference type="PANTHER" id="PTHR12993">
    <property type="entry name" value="N-ACETYLGLUCOSAMINYL-PHOSPHATIDYLINOSITOL DE-N-ACETYLASE-RELATED"/>
    <property type="match status" value="1"/>
</dbReference>
<name>Q01S11_SOLUE</name>
<dbReference type="STRING" id="234267.Acid_6637"/>
<dbReference type="PANTHER" id="PTHR12993:SF29">
    <property type="entry name" value="BLR3841 PROTEIN"/>
    <property type="match status" value="1"/>
</dbReference>
<dbReference type="OrthoDB" id="9815144at2"/>
<dbReference type="EMBL" id="CP000473">
    <property type="protein sequence ID" value="ABJ87559.1"/>
    <property type="molecule type" value="Genomic_DNA"/>
</dbReference>
<evidence type="ECO:0000313" key="1">
    <source>
        <dbReference type="EMBL" id="ABJ87559.1"/>
    </source>
</evidence>
<dbReference type="SUPFAM" id="SSF102588">
    <property type="entry name" value="LmbE-like"/>
    <property type="match status" value="1"/>
</dbReference>
<dbReference type="eggNOG" id="COG2120">
    <property type="taxonomic scope" value="Bacteria"/>
</dbReference>